<dbReference type="Pfam" id="PF00109">
    <property type="entry name" value="ketoacyl-synt"/>
    <property type="match status" value="1"/>
</dbReference>
<dbReference type="GO" id="GO:0004315">
    <property type="term" value="F:3-oxoacyl-[acyl-carrier-protein] synthase activity"/>
    <property type="evidence" value="ECO:0007669"/>
    <property type="project" value="InterPro"/>
</dbReference>
<evidence type="ECO:0000313" key="3">
    <source>
        <dbReference type="EMBL" id="GAH73069.1"/>
    </source>
</evidence>
<keyword evidence="1" id="KW-0808">Transferase</keyword>
<reference evidence="3" key="1">
    <citation type="journal article" date="2014" name="Front. Microbiol.">
        <title>High frequency of phylogenetically diverse reductive dehalogenase-homologous genes in deep subseafloor sedimentary metagenomes.</title>
        <authorList>
            <person name="Kawai M."/>
            <person name="Futagami T."/>
            <person name="Toyoda A."/>
            <person name="Takaki Y."/>
            <person name="Nishi S."/>
            <person name="Hori S."/>
            <person name="Arai W."/>
            <person name="Tsubouchi T."/>
            <person name="Morono Y."/>
            <person name="Uchiyama I."/>
            <person name="Ito T."/>
            <person name="Fujiyama A."/>
            <person name="Inagaki F."/>
            <person name="Takami H."/>
        </authorList>
    </citation>
    <scope>NUCLEOTIDE SEQUENCE</scope>
    <source>
        <strain evidence="3">Expedition CK06-06</strain>
    </source>
</reference>
<gene>
    <name evidence="3" type="ORF">S03H2_53314</name>
</gene>
<feature type="non-terminal residue" evidence="3">
    <location>
        <position position="176"/>
    </location>
</feature>
<dbReference type="PROSITE" id="PS00606">
    <property type="entry name" value="KS3_1"/>
    <property type="match status" value="1"/>
</dbReference>
<dbReference type="InterPro" id="IPR000794">
    <property type="entry name" value="Beta-ketoacyl_synthase"/>
</dbReference>
<name>X1J407_9ZZZZ</name>
<evidence type="ECO:0000256" key="1">
    <source>
        <dbReference type="ARBA" id="ARBA00022679"/>
    </source>
</evidence>
<accession>X1J407</accession>
<dbReference type="GO" id="GO:0006633">
    <property type="term" value="P:fatty acid biosynthetic process"/>
    <property type="evidence" value="ECO:0007669"/>
    <property type="project" value="InterPro"/>
</dbReference>
<dbReference type="Gene3D" id="3.40.47.10">
    <property type="match status" value="1"/>
</dbReference>
<dbReference type="PANTHER" id="PTHR11712:SF336">
    <property type="entry name" value="3-OXOACYL-[ACYL-CARRIER-PROTEIN] SYNTHASE, MITOCHONDRIAL"/>
    <property type="match status" value="1"/>
</dbReference>
<dbReference type="AlphaFoldDB" id="X1J407"/>
<proteinExistence type="predicted"/>
<feature type="domain" description="Beta-ketoacyl synthase-like N-terminal" evidence="2">
    <location>
        <begin position="3"/>
        <end position="171"/>
    </location>
</feature>
<dbReference type="PANTHER" id="PTHR11712">
    <property type="entry name" value="POLYKETIDE SYNTHASE-RELATED"/>
    <property type="match status" value="1"/>
</dbReference>
<protein>
    <recommendedName>
        <fullName evidence="2">Beta-ketoacyl synthase-like N-terminal domain-containing protein</fullName>
    </recommendedName>
</protein>
<dbReference type="InterPro" id="IPR016039">
    <property type="entry name" value="Thiolase-like"/>
</dbReference>
<dbReference type="InterPro" id="IPR014030">
    <property type="entry name" value="Ketoacyl_synth_N"/>
</dbReference>
<dbReference type="EMBL" id="BARU01033930">
    <property type="protein sequence ID" value="GAH73069.1"/>
    <property type="molecule type" value="Genomic_DNA"/>
</dbReference>
<dbReference type="InterPro" id="IPR018201">
    <property type="entry name" value="Ketoacyl_synth_AS"/>
</dbReference>
<comment type="caution">
    <text evidence="3">The sequence shown here is derived from an EMBL/GenBank/DDBJ whole genome shotgun (WGS) entry which is preliminary data.</text>
</comment>
<dbReference type="SUPFAM" id="SSF53901">
    <property type="entry name" value="Thiolase-like"/>
    <property type="match status" value="1"/>
</dbReference>
<organism evidence="3">
    <name type="scientific">marine sediment metagenome</name>
    <dbReference type="NCBI Taxonomy" id="412755"/>
    <lineage>
        <taxon>unclassified sequences</taxon>
        <taxon>metagenomes</taxon>
        <taxon>ecological metagenomes</taxon>
    </lineage>
</organism>
<evidence type="ECO:0000259" key="2">
    <source>
        <dbReference type="Pfam" id="PF00109"/>
    </source>
</evidence>
<sequence>MNRRVVVTGLGVIAPNGIGKEEFWGALESGRSGITRISRFDPAPFPSQCAGEVNGFDPADYIERRRLKRMDRTAHLAFSAAKMAIKDANLDFKKEDTSKIGVVLGVAAGGYGYILEQQNVFLEKGPMRINPFTVIASFSDSSSSQIAIEFELGGPNFSVSSACSSGLDAVGCVFNA</sequence>